<protein>
    <submittedName>
        <fullName evidence="2">Uncharacterized protein</fullName>
    </submittedName>
</protein>
<evidence type="ECO:0000256" key="1">
    <source>
        <dbReference type="SAM" id="MobiDB-lite"/>
    </source>
</evidence>
<name>A0A6A6WVT7_9PLEO</name>
<feature type="compositionally biased region" description="Basic and acidic residues" evidence="1">
    <location>
        <begin position="50"/>
        <end position="80"/>
    </location>
</feature>
<dbReference type="Proteomes" id="UP000799757">
    <property type="component" value="Unassembled WGS sequence"/>
</dbReference>
<evidence type="ECO:0000313" key="3">
    <source>
        <dbReference type="Proteomes" id="UP000799757"/>
    </source>
</evidence>
<dbReference type="AlphaFoldDB" id="A0A6A6WVT7"/>
<reference evidence="2" key="1">
    <citation type="journal article" date="2020" name="Stud. Mycol.">
        <title>101 Dothideomycetes genomes: a test case for predicting lifestyles and emergence of pathogens.</title>
        <authorList>
            <person name="Haridas S."/>
            <person name="Albert R."/>
            <person name="Binder M."/>
            <person name="Bloem J."/>
            <person name="Labutti K."/>
            <person name="Salamov A."/>
            <person name="Andreopoulos B."/>
            <person name="Baker S."/>
            <person name="Barry K."/>
            <person name="Bills G."/>
            <person name="Bluhm B."/>
            <person name="Cannon C."/>
            <person name="Castanera R."/>
            <person name="Culley D."/>
            <person name="Daum C."/>
            <person name="Ezra D."/>
            <person name="Gonzalez J."/>
            <person name="Henrissat B."/>
            <person name="Kuo A."/>
            <person name="Liang C."/>
            <person name="Lipzen A."/>
            <person name="Lutzoni F."/>
            <person name="Magnuson J."/>
            <person name="Mondo S."/>
            <person name="Nolan M."/>
            <person name="Ohm R."/>
            <person name="Pangilinan J."/>
            <person name="Park H.-J."/>
            <person name="Ramirez L."/>
            <person name="Alfaro M."/>
            <person name="Sun H."/>
            <person name="Tritt A."/>
            <person name="Yoshinaga Y."/>
            <person name="Zwiers L.-H."/>
            <person name="Turgeon B."/>
            <person name="Goodwin S."/>
            <person name="Spatafora J."/>
            <person name="Crous P."/>
            <person name="Grigoriev I."/>
        </authorList>
    </citation>
    <scope>NUCLEOTIDE SEQUENCE</scope>
    <source>
        <strain evidence="2">CBS 109.77</strain>
    </source>
</reference>
<keyword evidence="3" id="KW-1185">Reference proteome</keyword>
<accession>A0A6A6WVT7</accession>
<proteinExistence type="predicted"/>
<organism evidence="2 3">
    <name type="scientific">Melanomma pulvis-pyrius CBS 109.77</name>
    <dbReference type="NCBI Taxonomy" id="1314802"/>
    <lineage>
        <taxon>Eukaryota</taxon>
        <taxon>Fungi</taxon>
        <taxon>Dikarya</taxon>
        <taxon>Ascomycota</taxon>
        <taxon>Pezizomycotina</taxon>
        <taxon>Dothideomycetes</taxon>
        <taxon>Pleosporomycetidae</taxon>
        <taxon>Pleosporales</taxon>
        <taxon>Melanommataceae</taxon>
        <taxon>Melanomma</taxon>
    </lineage>
</organism>
<evidence type="ECO:0000313" key="2">
    <source>
        <dbReference type="EMBL" id="KAF2788236.1"/>
    </source>
</evidence>
<gene>
    <name evidence="2" type="ORF">K505DRAFT_112997</name>
</gene>
<dbReference type="EMBL" id="MU002235">
    <property type="protein sequence ID" value="KAF2788236.1"/>
    <property type="molecule type" value="Genomic_DNA"/>
</dbReference>
<sequence>MQCQHQRRTQNAGTKGKATKRMEEQNACGAKQKTPERRLGILQMQTEQQRGNETERWEEKKGKGTEKERKREKSPYRVVA</sequence>
<feature type="region of interest" description="Disordered" evidence="1">
    <location>
        <begin position="1"/>
        <end position="80"/>
    </location>
</feature>